<keyword evidence="3" id="KW-0472">Membrane</keyword>
<evidence type="ECO:0000313" key="7">
    <source>
        <dbReference type="Proteomes" id="UP001342314"/>
    </source>
</evidence>
<accession>A0AAV5GS10</accession>
<dbReference type="EMBL" id="BQKY01000013">
    <property type="protein sequence ID" value="GJN93294.1"/>
    <property type="molecule type" value="Genomic_DNA"/>
</dbReference>
<evidence type="ECO:0000256" key="2">
    <source>
        <dbReference type="ARBA" id="ARBA00022679"/>
    </source>
</evidence>
<keyword evidence="7" id="KW-1185">Reference proteome</keyword>
<comment type="subcellular location">
    <subcellularLocation>
        <location evidence="1">Membrane</location>
    </subcellularLocation>
</comment>
<evidence type="ECO:0000256" key="4">
    <source>
        <dbReference type="ARBA" id="ARBA00023157"/>
    </source>
</evidence>
<dbReference type="InterPro" id="IPR029044">
    <property type="entry name" value="Nucleotide-diphossugar_trans"/>
</dbReference>
<reference evidence="6 7" key="1">
    <citation type="submission" date="2021-12" db="EMBL/GenBank/DDBJ databases">
        <title>High titer production of polyol ester of fatty acids by Rhodotorula paludigena BS15 towards product separation-free biomass refinery.</title>
        <authorList>
            <person name="Mano J."/>
            <person name="Ono H."/>
            <person name="Tanaka T."/>
            <person name="Naito K."/>
            <person name="Sushida H."/>
            <person name="Ike M."/>
            <person name="Tokuyasu K."/>
            <person name="Kitaoka M."/>
        </authorList>
    </citation>
    <scope>NUCLEOTIDE SEQUENCE [LARGE SCALE GENOMIC DNA]</scope>
    <source>
        <strain evidence="6 7">BS15</strain>
    </source>
</reference>
<feature type="domain" description="Glycosyl transferase 64" evidence="5">
    <location>
        <begin position="2"/>
        <end position="202"/>
    </location>
</feature>
<dbReference type="PANTHER" id="PTHR48261">
    <property type="entry name" value="ACETYLGLUCOSAMINYLTRANSFERASE"/>
    <property type="match status" value="1"/>
</dbReference>
<keyword evidence="2" id="KW-0808">Transferase</keyword>
<dbReference type="GO" id="GO:0016757">
    <property type="term" value="F:glycosyltransferase activity"/>
    <property type="evidence" value="ECO:0007669"/>
    <property type="project" value="InterPro"/>
</dbReference>
<gene>
    <name evidence="6" type="ORF">Rhopal_006341-T1</name>
</gene>
<dbReference type="SUPFAM" id="SSF53448">
    <property type="entry name" value="Nucleotide-diphospho-sugar transferases"/>
    <property type="match status" value="1"/>
</dbReference>
<dbReference type="Proteomes" id="UP001342314">
    <property type="component" value="Unassembled WGS sequence"/>
</dbReference>
<evidence type="ECO:0000313" key="6">
    <source>
        <dbReference type="EMBL" id="GJN93294.1"/>
    </source>
</evidence>
<dbReference type="Pfam" id="PF09258">
    <property type="entry name" value="Glyco_transf_64"/>
    <property type="match status" value="1"/>
</dbReference>
<evidence type="ECO:0000259" key="5">
    <source>
        <dbReference type="Pfam" id="PF09258"/>
    </source>
</evidence>
<dbReference type="InterPro" id="IPR015338">
    <property type="entry name" value="GT64_dom"/>
</dbReference>
<comment type="caution">
    <text evidence="6">The sequence shown here is derived from an EMBL/GenBank/DDBJ whole genome shotgun (WGS) entry which is preliminary data.</text>
</comment>
<dbReference type="GO" id="GO:0016020">
    <property type="term" value="C:membrane"/>
    <property type="evidence" value="ECO:0007669"/>
    <property type="project" value="UniProtKB-SubCell"/>
</dbReference>
<dbReference type="AlphaFoldDB" id="A0AAV5GS10"/>
<protein>
    <recommendedName>
        <fullName evidence="5">Glycosyl transferase 64 domain-containing protein</fullName>
    </recommendedName>
</protein>
<evidence type="ECO:0000256" key="3">
    <source>
        <dbReference type="ARBA" id="ARBA00023136"/>
    </source>
</evidence>
<organism evidence="6 7">
    <name type="scientific">Rhodotorula paludigena</name>
    <dbReference type="NCBI Taxonomy" id="86838"/>
    <lineage>
        <taxon>Eukaryota</taxon>
        <taxon>Fungi</taxon>
        <taxon>Dikarya</taxon>
        <taxon>Basidiomycota</taxon>
        <taxon>Pucciniomycotina</taxon>
        <taxon>Microbotryomycetes</taxon>
        <taxon>Sporidiobolales</taxon>
        <taxon>Sporidiobolaceae</taxon>
        <taxon>Rhodotorula</taxon>
    </lineage>
</organism>
<name>A0AAV5GS10_9BASI</name>
<proteinExistence type="predicted"/>
<dbReference type="Gene3D" id="3.90.550.10">
    <property type="entry name" value="Spore Coat Polysaccharide Biosynthesis Protein SpsA, Chain A"/>
    <property type="match status" value="1"/>
</dbReference>
<evidence type="ECO:0000256" key="1">
    <source>
        <dbReference type="ARBA" id="ARBA00004370"/>
    </source>
</evidence>
<sequence length="259" mass="29588">MPLSVIVPPSSSLNWRFYPWSEIRTDCVISMDDDWRMPHDHLDRVSEVWHAGYQDSWVGFEHMGRNHVSRDVADGRTKQPVYAPTFWSQYAAKPKQMPPSKFHSIMLPSGAALSRRYFKAYHTAPWAAARAVVDELTNCEDLLMNYVVTNMTSGRIGPAFVRAWAKPFQVDGLWFRPKHLGTRSECLQRFENLTGGRLVYSDTYIPLAGDIPQHSTFSHSSTVPFDLPCDRPLYERDGICEIADHDAGWASIGEPWISR</sequence>
<keyword evidence="4" id="KW-1015">Disulfide bond</keyword>
<dbReference type="PANTHER" id="PTHR48261:SF2">
    <property type="entry name" value="ACETYLGLUCOSAMINYLTRANSFERASE"/>
    <property type="match status" value="1"/>
</dbReference>
<dbReference type="InterPro" id="IPR004263">
    <property type="entry name" value="Exostosin"/>
</dbReference>